<keyword evidence="2" id="KW-1185">Reference proteome</keyword>
<evidence type="ECO:0000313" key="2">
    <source>
        <dbReference type="Proteomes" id="UP001597459"/>
    </source>
</evidence>
<sequence length="51" mass="5912">MYNHISIETLSQYCGSPILEGHIAYQSMHIPFMSNQEFYGPDSLKRDHPNL</sequence>
<organism evidence="1 2">
    <name type="scientific">Aquimarina hainanensis</name>
    <dbReference type="NCBI Taxonomy" id="1578017"/>
    <lineage>
        <taxon>Bacteria</taxon>
        <taxon>Pseudomonadati</taxon>
        <taxon>Bacteroidota</taxon>
        <taxon>Flavobacteriia</taxon>
        <taxon>Flavobacteriales</taxon>
        <taxon>Flavobacteriaceae</taxon>
        <taxon>Aquimarina</taxon>
    </lineage>
</organism>
<proteinExistence type="predicted"/>
<evidence type="ECO:0000313" key="1">
    <source>
        <dbReference type="EMBL" id="MFD2589808.1"/>
    </source>
</evidence>
<reference evidence="2" key="1">
    <citation type="journal article" date="2019" name="Int. J. Syst. Evol. Microbiol.">
        <title>The Global Catalogue of Microorganisms (GCM) 10K type strain sequencing project: providing services to taxonomists for standard genome sequencing and annotation.</title>
        <authorList>
            <consortium name="The Broad Institute Genomics Platform"/>
            <consortium name="The Broad Institute Genome Sequencing Center for Infectious Disease"/>
            <person name="Wu L."/>
            <person name="Ma J."/>
        </authorList>
    </citation>
    <scope>NUCLEOTIDE SEQUENCE [LARGE SCALE GENOMIC DNA]</scope>
    <source>
        <strain evidence="2">KCTC 42423</strain>
    </source>
</reference>
<comment type="caution">
    <text evidence="1">The sequence shown here is derived from an EMBL/GenBank/DDBJ whole genome shotgun (WGS) entry which is preliminary data.</text>
</comment>
<protein>
    <submittedName>
        <fullName evidence="1">Uncharacterized protein</fullName>
    </submittedName>
</protein>
<gene>
    <name evidence="1" type="ORF">ACFSTE_03130</name>
</gene>
<accession>A0ABW5N6J1</accession>
<dbReference type="RefSeq" id="WP_176029354.1">
    <property type="nucleotide sequence ID" value="NZ_JBHSJV010000001.1"/>
</dbReference>
<name>A0ABW5N6J1_9FLAO</name>
<dbReference type="Proteomes" id="UP001597459">
    <property type="component" value="Unassembled WGS sequence"/>
</dbReference>
<dbReference type="EMBL" id="JBHULX010000002">
    <property type="protein sequence ID" value="MFD2589808.1"/>
    <property type="molecule type" value="Genomic_DNA"/>
</dbReference>